<accession>A0AA46P5J3</accession>
<dbReference type="GeneID" id="83624693"/>
<evidence type="ECO:0000313" key="1">
    <source>
        <dbReference type="EMBL" id="UYF97423.1"/>
    </source>
</evidence>
<protein>
    <submittedName>
        <fullName evidence="1">Uncharacterized protein</fullName>
    </submittedName>
</protein>
<sequence>MSVVPRKVIRQKLMQTAVLDKIEREHLPVDTDRVRQSLDRIREQVRGKSMLEHVGRWEQLLRTGDLDMIRRIVLSDDEVGREMRNLSPLTVLLTESERLDVLDTVRHRAA</sequence>
<dbReference type="RefSeq" id="WP_024100426.1">
    <property type="nucleotide sequence ID" value="NZ_CP106984.1"/>
</dbReference>
<keyword evidence="1" id="KW-0614">Plasmid</keyword>
<organism evidence="1 2">
    <name type="scientific">Rhodococcus aetherivorans</name>
    <dbReference type="NCBI Taxonomy" id="191292"/>
    <lineage>
        <taxon>Bacteria</taxon>
        <taxon>Bacillati</taxon>
        <taxon>Actinomycetota</taxon>
        <taxon>Actinomycetes</taxon>
        <taxon>Mycobacteriales</taxon>
        <taxon>Nocardiaceae</taxon>
        <taxon>Rhodococcus</taxon>
    </lineage>
</organism>
<reference evidence="1" key="1">
    <citation type="submission" date="2022-09" db="EMBL/GenBank/DDBJ databases">
        <title>The genome sequence of Rhodococcus aetherivorans N1.</title>
        <authorList>
            <person name="Jiang W."/>
        </authorList>
    </citation>
    <scope>NUCLEOTIDE SEQUENCE</scope>
    <source>
        <strain evidence="1">N1</strain>
        <plasmid evidence="1">pN1</plasmid>
    </source>
</reference>
<proteinExistence type="predicted"/>
<gene>
    <name evidence="1" type="ORF">OCS65_29730</name>
</gene>
<evidence type="ECO:0000313" key="2">
    <source>
        <dbReference type="Proteomes" id="UP001163947"/>
    </source>
</evidence>
<name>A0AA46P5J3_9NOCA</name>
<dbReference type="EMBL" id="CP106984">
    <property type="protein sequence ID" value="UYF97423.1"/>
    <property type="molecule type" value="Genomic_DNA"/>
</dbReference>
<dbReference type="Proteomes" id="UP001163947">
    <property type="component" value="Plasmid pN1"/>
</dbReference>
<geneLocation type="plasmid" evidence="1 2">
    <name>pN1</name>
</geneLocation>
<dbReference type="AlphaFoldDB" id="A0AA46P5J3"/>
<dbReference type="GeneID" id="29939725"/>